<comment type="caution">
    <text evidence="5">The sequence shown here is derived from an EMBL/GenBank/DDBJ whole genome shotgun (WGS) entry which is preliminary data.</text>
</comment>
<evidence type="ECO:0000256" key="2">
    <source>
        <dbReference type="ARBA" id="ARBA00022723"/>
    </source>
</evidence>
<dbReference type="AlphaFoldDB" id="A0A7X0B289"/>
<dbReference type="NCBIfam" id="NF004283">
    <property type="entry name" value="PRK05692.1"/>
    <property type="match status" value="1"/>
</dbReference>
<name>A0A7X0B289_9PROT</name>
<gene>
    <name evidence="5" type="ORF">FHS74_003640</name>
</gene>
<keyword evidence="6" id="KW-1185">Reference proteome</keyword>
<reference evidence="5 6" key="1">
    <citation type="submission" date="2020-08" db="EMBL/GenBank/DDBJ databases">
        <title>Genomic Encyclopedia of Type Strains, Phase IV (KMG-IV): sequencing the most valuable type-strain genomes for metagenomic binning, comparative biology and taxonomic classification.</title>
        <authorList>
            <person name="Goeker M."/>
        </authorList>
    </citation>
    <scope>NUCLEOTIDE SEQUENCE [LARGE SCALE GENOMIC DNA]</scope>
    <source>
        <strain evidence="5 6">DSM 22198</strain>
    </source>
</reference>
<sequence length="331" mass="33681">MSGTAIEISEVGPRDGLQSISAIMPTEAKKAWIAAEAAAGVREIEVGSFVPAKILPQLADTAEIVAYARTIPGLTVAVLVPNLKGAQAAVAAGAHKITIPLSVSETHSLRNVRRTHAQMLEETAAIAALIRDLPAESRPKLEGGLSTAFGCTLEGIVPEAKVLALAEALMDAGCDEVGLSDTTGYANPAQVRRLIRAVRGVVGDAACAGVHLHNTRGLGLANALAALEEGITTLDSSLGGIGGCPFAPGASGNIVTEDLAFMLAAMGFDTGIDLERLLAVRQVVRAALPDVELYGFVPDAGLPKGYVPGCAYGTVSPHEAGTDGASGPVAP</sequence>
<dbReference type="GO" id="GO:0046872">
    <property type="term" value="F:metal ion binding"/>
    <property type="evidence" value="ECO:0007669"/>
    <property type="project" value="UniProtKB-KW"/>
</dbReference>
<keyword evidence="3 5" id="KW-0456">Lyase</keyword>
<dbReference type="GO" id="GO:0004419">
    <property type="term" value="F:hydroxymethylglutaryl-CoA lyase activity"/>
    <property type="evidence" value="ECO:0007669"/>
    <property type="project" value="UniProtKB-EC"/>
</dbReference>
<evidence type="ECO:0000256" key="3">
    <source>
        <dbReference type="ARBA" id="ARBA00023239"/>
    </source>
</evidence>
<dbReference type="EMBL" id="JACIIZ010000010">
    <property type="protein sequence ID" value="MBB6253071.1"/>
    <property type="molecule type" value="Genomic_DNA"/>
</dbReference>
<accession>A0A7X0B289</accession>
<organism evidence="5 6">
    <name type="scientific">Nitrospirillum iridis</name>
    <dbReference type="NCBI Taxonomy" id="765888"/>
    <lineage>
        <taxon>Bacteria</taxon>
        <taxon>Pseudomonadati</taxon>
        <taxon>Pseudomonadota</taxon>
        <taxon>Alphaproteobacteria</taxon>
        <taxon>Rhodospirillales</taxon>
        <taxon>Azospirillaceae</taxon>
        <taxon>Nitrospirillum</taxon>
    </lineage>
</organism>
<dbReference type="Gene3D" id="3.20.20.70">
    <property type="entry name" value="Aldolase class I"/>
    <property type="match status" value="1"/>
</dbReference>
<dbReference type="GO" id="GO:0006552">
    <property type="term" value="P:L-leucine catabolic process"/>
    <property type="evidence" value="ECO:0007669"/>
    <property type="project" value="TreeGrafter"/>
</dbReference>
<dbReference type="EC" id="4.1.3.4" evidence="5"/>
<dbReference type="Proteomes" id="UP000539175">
    <property type="component" value="Unassembled WGS sequence"/>
</dbReference>
<evidence type="ECO:0000256" key="1">
    <source>
        <dbReference type="ARBA" id="ARBA00009405"/>
    </source>
</evidence>
<dbReference type="PANTHER" id="PTHR42738">
    <property type="entry name" value="HYDROXYMETHYLGLUTARYL-COA LYASE"/>
    <property type="match status" value="1"/>
</dbReference>
<dbReference type="RefSeq" id="WP_184803122.1">
    <property type="nucleotide sequence ID" value="NZ_JACIIZ010000010.1"/>
</dbReference>
<proteinExistence type="inferred from homology"/>
<dbReference type="PROSITE" id="PS50991">
    <property type="entry name" value="PYR_CT"/>
    <property type="match status" value="1"/>
</dbReference>
<dbReference type="Pfam" id="PF00682">
    <property type="entry name" value="HMGL-like"/>
    <property type="match status" value="1"/>
</dbReference>
<keyword evidence="2" id="KW-0479">Metal-binding</keyword>
<evidence type="ECO:0000259" key="4">
    <source>
        <dbReference type="PROSITE" id="PS50991"/>
    </source>
</evidence>
<dbReference type="PANTHER" id="PTHR42738:SF7">
    <property type="entry name" value="HYDROXYMETHYLGLUTARYL-COA LYASE"/>
    <property type="match status" value="1"/>
</dbReference>
<evidence type="ECO:0000313" key="6">
    <source>
        <dbReference type="Proteomes" id="UP000539175"/>
    </source>
</evidence>
<dbReference type="SUPFAM" id="SSF51569">
    <property type="entry name" value="Aldolase"/>
    <property type="match status" value="1"/>
</dbReference>
<dbReference type="GO" id="GO:0046951">
    <property type="term" value="P:ketone body biosynthetic process"/>
    <property type="evidence" value="ECO:0007669"/>
    <property type="project" value="TreeGrafter"/>
</dbReference>
<evidence type="ECO:0000313" key="5">
    <source>
        <dbReference type="EMBL" id="MBB6253071.1"/>
    </source>
</evidence>
<protein>
    <submittedName>
        <fullName evidence="5">Hydroxymethylglutaryl-CoA lyase</fullName>
        <ecNumber evidence="5">4.1.3.4</ecNumber>
    </submittedName>
</protein>
<dbReference type="InterPro" id="IPR013785">
    <property type="entry name" value="Aldolase_TIM"/>
</dbReference>
<comment type="similarity">
    <text evidence="1">Belongs to the HMG-CoA lyase family.</text>
</comment>
<dbReference type="InterPro" id="IPR043594">
    <property type="entry name" value="HMGL"/>
</dbReference>
<feature type="domain" description="Pyruvate carboxyltransferase" evidence="4">
    <location>
        <begin position="6"/>
        <end position="278"/>
    </location>
</feature>
<dbReference type="CDD" id="cd07938">
    <property type="entry name" value="DRE_TIM_HMGL"/>
    <property type="match status" value="1"/>
</dbReference>
<dbReference type="InterPro" id="IPR000891">
    <property type="entry name" value="PYR_CT"/>
</dbReference>